<protein>
    <submittedName>
        <fullName evidence="2">Uncharacterized protein</fullName>
    </submittedName>
</protein>
<organism evidence="2 3">
    <name type="scientific">Thraustotheca clavata</name>
    <dbReference type="NCBI Taxonomy" id="74557"/>
    <lineage>
        <taxon>Eukaryota</taxon>
        <taxon>Sar</taxon>
        <taxon>Stramenopiles</taxon>
        <taxon>Oomycota</taxon>
        <taxon>Saprolegniomycetes</taxon>
        <taxon>Saprolegniales</taxon>
        <taxon>Achlyaceae</taxon>
        <taxon>Thraustotheca</taxon>
    </lineage>
</organism>
<feature type="region of interest" description="Disordered" evidence="1">
    <location>
        <begin position="163"/>
        <end position="184"/>
    </location>
</feature>
<name>A0A1W0A4L6_9STRA</name>
<accession>A0A1W0A4L6</accession>
<dbReference type="InterPro" id="IPR037383">
    <property type="entry name" value="CCDC87"/>
</dbReference>
<proteinExistence type="predicted"/>
<feature type="compositionally biased region" description="Pro residues" evidence="1">
    <location>
        <begin position="165"/>
        <end position="174"/>
    </location>
</feature>
<dbReference type="Proteomes" id="UP000243217">
    <property type="component" value="Unassembled WGS sequence"/>
</dbReference>
<evidence type="ECO:0000256" key="1">
    <source>
        <dbReference type="SAM" id="MobiDB-lite"/>
    </source>
</evidence>
<comment type="caution">
    <text evidence="2">The sequence shown here is derived from an EMBL/GenBank/DDBJ whole genome shotgun (WGS) entry which is preliminary data.</text>
</comment>
<dbReference type="PANTHER" id="PTHR16078:SF1">
    <property type="entry name" value="COILED-COIL DOMAIN-CONTAINING PROTEIN 87"/>
    <property type="match status" value="1"/>
</dbReference>
<dbReference type="EMBL" id="JNBS01000481">
    <property type="protein sequence ID" value="OQS05243.1"/>
    <property type="molecule type" value="Genomic_DNA"/>
</dbReference>
<reference evidence="2 3" key="1">
    <citation type="journal article" date="2014" name="Genome Biol. Evol.">
        <title>The secreted proteins of Achlya hypogyna and Thraustotheca clavata identify the ancestral oomycete secretome and reveal gene acquisitions by horizontal gene transfer.</title>
        <authorList>
            <person name="Misner I."/>
            <person name="Blouin N."/>
            <person name="Leonard G."/>
            <person name="Richards T.A."/>
            <person name="Lane C.E."/>
        </authorList>
    </citation>
    <scope>NUCLEOTIDE SEQUENCE [LARGE SCALE GENOMIC DNA]</scope>
    <source>
        <strain evidence="2 3">ATCC 34112</strain>
    </source>
</reference>
<sequence>MCGGLATDMVTCVTDDQMSHKHGNDQLVLDEFFDETKRLKQDIQAIPLLFPWTQIDLTNTMLCRKIDETKWNEALREELVNEILHIYLVLLQDNIAMNAHSMINNASNLTRFHGRLLVEVKRKINVHNTLDRVKANADKPPSRDRSTQKEFEATLRFRRCKTIAPPSPQAPNKPLPHHRASMSPKKTMQSIRSMTKLISQPSMADSIMESSSKNLMIKSKDDGSCAKTETSAIFIQFLKSKMDIRQLLQAAMDEEVPITHFHDRPILSSAILEAGIPLPKRDPKTIPRMIRLITTLKLVLAPRPRYLMKENRTALPHQNPIFDDYVVPREVWDAVDAERSLQGMKVDTTRNFELISLDEIQMEAYYARTCPQDRDTISKALATLQIRGEKRVERTLTQTFLDADFQHENSDALLNEVQKLYEASSRAYHDFRQNLHKPLKIATLVDIALKCDLSDLSMTVSDSVVSTEASVEIPKSLIPPSFTVWRNSSTPPTTPSPHHRRRGIAEKRVTKRDLLDQLVHKSEIDNKLEQYWEFYDLSADTNHVFDPITLEPLLSVRFETVWRGLHMPTTKRFDLALKYSHPDYAHRLADAVVLWELCAHWINDREVTMERIKKMLKAADSNTPPTPHQLYDLVLALTTTTKKLKQSIALVHMEVGDFIAYEDDFYLNRIDSQHQHLHRELQTHPLWNDPPHTPQENQSPI</sequence>
<dbReference type="OrthoDB" id="67750at2759"/>
<feature type="region of interest" description="Disordered" evidence="1">
    <location>
        <begin position="484"/>
        <end position="504"/>
    </location>
</feature>
<evidence type="ECO:0000313" key="3">
    <source>
        <dbReference type="Proteomes" id="UP000243217"/>
    </source>
</evidence>
<dbReference type="AlphaFoldDB" id="A0A1W0A4L6"/>
<evidence type="ECO:0000313" key="2">
    <source>
        <dbReference type="EMBL" id="OQS05243.1"/>
    </source>
</evidence>
<dbReference type="PANTHER" id="PTHR16078">
    <property type="entry name" value="COILED-COIL DOMAIN-CONTAINING PROTEIN 87"/>
    <property type="match status" value="1"/>
</dbReference>
<keyword evidence="3" id="KW-1185">Reference proteome</keyword>
<gene>
    <name evidence="2" type="ORF">THRCLA_02594</name>
</gene>